<dbReference type="Proteomes" id="UP001497525">
    <property type="component" value="Unassembled WGS sequence"/>
</dbReference>
<feature type="region of interest" description="Disordered" evidence="1">
    <location>
        <begin position="526"/>
        <end position="708"/>
    </location>
</feature>
<dbReference type="InterPro" id="IPR006886">
    <property type="entry name" value="RNA_pol_III_Rpc5"/>
</dbReference>
<name>A0AAV2THN1_CALDB</name>
<dbReference type="PANTHER" id="PTHR12069:SF0">
    <property type="entry name" value="DNA-DIRECTED RNA POLYMERASE III SUBUNIT RPC5"/>
    <property type="match status" value="1"/>
</dbReference>
<feature type="compositionally biased region" description="Low complexity" evidence="1">
    <location>
        <begin position="531"/>
        <end position="544"/>
    </location>
</feature>
<evidence type="ECO:0000256" key="1">
    <source>
        <dbReference type="SAM" id="MobiDB-lite"/>
    </source>
</evidence>
<accession>A0AAV2THN1</accession>
<dbReference type="PANTHER" id="PTHR12069">
    <property type="entry name" value="DNA-DIRECTED RNA POLYMERASES III 80 KDA POLYPEPTIDE RNA POLYMERASE III SUBUNIT 5"/>
    <property type="match status" value="1"/>
</dbReference>
<organism evidence="2 3">
    <name type="scientific">Calicophoron daubneyi</name>
    <name type="common">Rumen fluke</name>
    <name type="synonym">Paramphistomum daubneyi</name>
    <dbReference type="NCBI Taxonomy" id="300641"/>
    <lineage>
        <taxon>Eukaryota</taxon>
        <taxon>Metazoa</taxon>
        <taxon>Spiralia</taxon>
        <taxon>Lophotrochozoa</taxon>
        <taxon>Platyhelminthes</taxon>
        <taxon>Trematoda</taxon>
        <taxon>Digenea</taxon>
        <taxon>Plagiorchiida</taxon>
        <taxon>Pronocephalata</taxon>
        <taxon>Paramphistomoidea</taxon>
        <taxon>Paramphistomidae</taxon>
        <taxon>Calicophoron</taxon>
    </lineage>
</organism>
<sequence length="919" mass="101743">MVLNELRTGNTSCSVRKCPIAHGGRLYHHSASALPIFTERSSFSIAYSLLLAFSSATEFVCTSTNIIFRKFILNSSHPLISLLSCWVFDMDSPGVLKEIDCFISNSLRKQLLLILYKNRAAHRAMETEHIKDGRMKCTLDLLELNLLDGKSAEAEQGGGQTNSYLLRSSIMKLPTSFLGYFVNDECHFVPIEQGALVMDTVKEVMKEKSRVPEFDESHIAKALLPKPSPMIVSARLKANENNPFRGPMSARRKPADNDPDVLFLAQQNLAPWCPVRYKRFVPGDAFENRIPLLYPYEDSEFTSQYVSGPRQDEYTSALLSSLTPAPSTSLSHGRVEPTKQPTLEEIVQAIMIKAHVLRFNKLVECTRDRSTDPHSVTNAMVLQSVQKVAVLVRGWWVVKSELLYPPTTYSEHGTIPSTLLIRARDYIMAVFYRGEHLTRKTISSITRLPALEATEILKLLARKMAATQKGHVNHWEFYPPDHDFIRRYPDVVQQQRAAWEARIRQLCAQLKLEYLVSDGVRKKRRCSGRFSSESGSESEIEMPSLVSGVNISGGSGKRTSNSRRRRQLSLCNSSEDGEISDSPRQPLSKRARTQSFSVTSLQSPLSPPPTALTAAQPLVTPDVSFPPPTNGPALKSLTSSAVTPPIAKRRPESTNEQAPRIPTPPVPPPVPPPLPPPVSSAPQQTPVCCKPEPVSPAPSPPPQPMDTSTAVDVKPNITDLQSTVTPAQNGTAVQDEAHVSSAVGDNCPDLLLRFVEDKIRSRPILSLSELARSFQLTLYGSDCQHEYPLVAPGETAPPPGSEAERELLKIQLLRAVSVVGARTLVLPWPDVPTSLPEEPLFVAKVAGSECGAVSEASQKLRDAILDLFETLPGIKMKDVNDRLAELAINDLSKRTIASMLRHFCIYRHGRYFLRHTISD</sequence>
<gene>
    <name evidence="2" type="ORF">CDAUBV1_LOCUS10690</name>
</gene>
<dbReference type="GO" id="GO:0005666">
    <property type="term" value="C:RNA polymerase III complex"/>
    <property type="evidence" value="ECO:0007669"/>
    <property type="project" value="TreeGrafter"/>
</dbReference>
<evidence type="ECO:0000313" key="2">
    <source>
        <dbReference type="EMBL" id="CAL5136554.1"/>
    </source>
</evidence>
<feature type="compositionally biased region" description="Pro residues" evidence="1">
    <location>
        <begin position="661"/>
        <end position="679"/>
    </location>
</feature>
<dbReference type="EMBL" id="CAXLJL010000334">
    <property type="protein sequence ID" value="CAL5136554.1"/>
    <property type="molecule type" value="Genomic_DNA"/>
</dbReference>
<proteinExistence type="predicted"/>
<evidence type="ECO:0000313" key="3">
    <source>
        <dbReference type="Proteomes" id="UP001497525"/>
    </source>
</evidence>
<reference evidence="2" key="1">
    <citation type="submission" date="2024-06" db="EMBL/GenBank/DDBJ databases">
        <authorList>
            <person name="Liu X."/>
            <person name="Lenzi L."/>
            <person name="Haldenby T S."/>
            <person name="Uol C."/>
        </authorList>
    </citation>
    <scope>NUCLEOTIDE SEQUENCE</scope>
</reference>
<dbReference type="Pfam" id="PF04801">
    <property type="entry name" value="RPC5"/>
    <property type="match status" value="1"/>
</dbReference>
<dbReference type="GO" id="GO:0042797">
    <property type="term" value="P:tRNA transcription by RNA polymerase III"/>
    <property type="evidence" value="ECO:0007669"/>
    <property type="project" value="TreeGrafter"/>
</dbReference>
<protein>
    <recommendedName>
        <fullName evidence="4">DNA-directed RNA polymerase III subunit RPC5</fullName>
    </recommendedName>
</protein>
<comment type="caution">
    <text evidence="2">The sequence shown here is derived from an EMBL/GenBank/DDBJ whole genome shotgun (WGS) entry which is preliminary data.</text>
</comment>
<dbReference type="AlphaFoldDB" id="A0AAV2THN1"/>
<feature type="compositionally biased region" description="Pro residues" evidence="1">
    <location>
        <begin position="693"/>
        <end position="704"/>
    </location>
</feature>
<evidence type="ECO:0008006" key="4">
    <source>
        <dbReference type="Google" id="ProtNLM"/>
    </source>
</evidence>
<feature type="compositionally biased region" description="Low complexity" evidence="1">
    <location>
        <begin position="611"/>
        <end position="621"/>
    </location>
</feature>